<dbReference type="OrthoDB" id="98860at2157"/>
<reference evidence="1 2" key="1">
    <citation type="journal article" date="2005" name="Genome Res.">
        <title>Complete genome sequence of the hyperthermophilic archaeon Thermococcus kodakaraensis KOD1 and comparison with Pyrococcus genomes.</title>
        <authorList>
            <person name="Fukui T."/>
            <person name="Atomi H."/>
            <person name="Kanai T."/>
            <person name="Matsumi R."/>
            <person name="Fujiwara S."/>
            <person name="Imanaka T."/>
        </authorList>
    </citation>
    <scope>NUCLEOTIDE SEQUENCE [LARGE SCALE GENOMIC DNA]</scope>
    <source>
        <strain evidence="2">ATCC BAA-918 / JCM 12380 / KOD1</strain>
    </source>
</reference>
<dbReference type="AlphaFoldDB" id="Q5JFN6"/>
<dbReference type="eggNOG" id="arCOG08596">
    <property type="taxonomic scope" value="Archaea"/>
</dbReference>
<dbReference type="KEGG" id="tko:TK0209"/>
<proteinExistence type="predicted"/>
<keyword evidence="2" id="KW-1185">Reference proteome</keyword>
<dbReference type="RefSeq" id="WP_011249164.1">
    <property type="nucleotide sequence ID" value="NC_006624.1"/>
</dbReference>
<dbReference type="EMBL" id="AP006878">
    <property type="protein sequence ID" value="BAD84398.1"/>
    <property type="molecule type" value="Genomic_DNA"/>
</dbReference>
<dbReference type="HOGENOM" id="CLU_3113202_0_0_2"/>
<dbReference type="InParanoid" id="Q5JFN6"/>
<dbReference type="PATRIC" id="fig|69014.16.peg.208"/>
<dbReference type="Proteomes" id="UP000000536">
    <property type="component" value="Chromosome"/>
</dbReference>
<dbReference type="STRING" id="69014.TK0209"/>
<accession>Q5JFN6</accession>
<gene>
    <name evidence="1" type="ordered locus">TK0209</name>
</gene>
<name>Q5JFN6_THEKO</name>
<dbReference type="GeneID" id="78446713"/>
<organism evidence="1 2">
    <name type="scientific">Thermococcus kodakarensis (strain ATCC BAA-918 / JCM 12380 / KOD1)</name>
    <name type="common">Pyrococcus kodakaraensis (strain KOD1)</name>
    <dbReference type="NCBI Taxonomy" id="69014"/>
    <lineage>
        <taxon>Archaea</taxon>
        <taxon>Methanobacteriati</taxon>
        <taxon>Methanobacteriota</taxon>
        <taxon>Thermococci</taxon>
        <taxon>Thermococcales</taxon>
        <taxon>Thermococcaceae</taxon>
        <taxon>Thermococcus</taxon>
    </lineage>
</organism>
<evidence type="ECO:0000313" key="1">
    <source>
        <dbReference type="EMBL" id="BAD84398.1"/>
    </source>
</evidence>
<dbReference type="EnsemblBacteria" id="BAD84398">
    <property type="protein sequence ID" value="BAD84398"/>
    <property type="gene ID" value="TK0209"/>
</dbReference>
<evidence type="ECO:0000313" key="2">
    <source>
        <dbReference type="Proteomes" id="UP000000536"/>
    </source>
</evidence>
<protein>
    <submittedName>
        <fullName evidence="1">Uncharacterized protein</fullName>
    </submittedName>
</protein>
<sequence length="54" mass="6266">MELTVRKKAFLEELPDVVKTAVEEYGTALKGIEIKEDDKGCYTVMITYERELRL</sequence>